<evidence type="ECO:0000313" key="1">
    <source>
        <dbReference type="EMBL" id="RNA33397.1"/>
    </source>
</evidence>
<sequence length="169" mass="20032">MFEIRNTTKLSDIRKFSCANSNFLYPAFTIKKQQTFNFVTSSVNESIKLFKRLISSSYCWKKLRKRAFRVAGCENSVGLMISTSSWLSIPPKIRLQGFSLSMCTLHIRYDRDNKYKNENQNVENKLCSTSNMPMTKRRYFFVQDATQKNNIRYFFIRTDLRKKELVIIK</sequence>
<gene>
    <name evidence="1" type="ORF">BpHYR1_036517</name>
</gene>
<evidence type="ECO:0000313" key="2">
    <source>
        <dbReference type="Proteomes" id="UP000276133"/>
    </source>
</evidence>
<dbReference type="Proteomes" id="UP000276133">
    <property type="component" value="Unassembled WGS sequence"/>
</dbReference>
<name>A0A3M7SCL5_BRAPC</name>
<comment type="caution">
    <text evidence="1">The sequence shown here is derived from an EMBL/GenBank/DDBJ whole genome shotgun (WGS) entry which is preliminary data.</text>
</comment>
<dbReference type="AlphaFoldDB" id="A0A3M7SCL5"/>
<organism evidence="1 2">
    <name type="scientific">Brachionus plicatilis</name>
    <name type="common">Marine rotifer</name>
    <name type="synonym">Brachionus muelleri</name>
    <dbReference type="NCBI Taxonomy" id="10195"/>
    <lineage>
        <taxon>Eukaryota</taxon>
        <taxon>Metazoa</taxon>
        <taxon>Spiralia</taxon>
        <taxon>Gnathifera</taxon>
        <taxon>Rotifera</taxon>
        <taxon>Eurotatoria</taxon>
        <taxon>Monogononta</taxon>
        <taxon>Pseudotrocha</taxon>
        <taxon>Ploima</taxon>
        <taxon>Brachionidae</taxon>
        <taxon>Brachionus</taxon>
    </lineage>
</organism>
<keyword evidence="2" id="KW-1185">Reference proteome</keyword>
<reference evidence="1 2" key="1">
    <citation type="journal article" date="2018" name="Sci. Rep.">
        <title>Genomic signatures of local adaptation to the degree of environmental predictability in rotifers.</title>
        <authorList>
            <person name="Franch-Gras L."/>
            <person name="Hahn C."/>
            <person name="Garcia-Roger E.M."/>
            <person name="Carmona M.J."/>
            <person name="Serra M."/>
            <person name="Gomez A."/>
        </authorList>
    </citation>
    <scope>NUCLEOTIDE SEQUENCE [LARGE SCALE GENOMIC DNA]</scope>
    <source>
        <strain evidence="1">HYR1</strain>
    </source>
</reference>
<accession>A0A3M7SCL5</accession>
<protein>
    <submittedName>
        <fullName evidence="1">Uncharacterized protein</fullName>
    </submittedName>
</protein>
<proteinExistence type="predicted"/>
<dbReference type="EMBL" id="REGN01001646">
    <property type="protein sequence ID" value="RNA33397.1"/>
    <property type="molecule type" value="Genomic_DNA"/>
</dbReference>